<comment type="caution">
    <text evidence="1">The sequence shown here is derived from an EMBL/GenBank/DDBJ whole genome shotgun (WGS) entry which is preliminary data.</text>
</comment>
<sequence length="214" mass="25327">MFKIIMFILEGILFSVCVYGQKIDTTIHIDTIVVIKAENIPTKEISFGIPYGNIYITKALLIETWDNELALIEEELEENTNPEEWLIEEHKRSEEYLEFVKKYKQLAFPYFSIDYDIDIQEENTPKDTLYDIGFYIQEMVCKIIDLGEFQIIVNNKKVNEVVKADVRRTTKYYETYTTEYIVNDSIHFCKSIPRIRTDFVVDRDSMYVPLPPQE</sequence>
<evidence type="ECO:0000313" key="1">
    <source>
        <dbReference type="EMBL" id="MCW3787382.1"/>
    </source>
</evidence>
<gene>
    <name evidence="1" type="ORF">OM075_12955</name>
</gene>
<dbReference type="EMBL" id="JAPDPJ010000028">
    <property type="protein sequence ID" value="MCW3787382.1"/>
    <property type="molecule type" value="Genomic_DNA"/>
</dbReference>
<name>A0AAE3SFR8_9BACT</name>
<protein>
    <submittedName>
        <fullName evidence="1">Uncharacterized protein</fullName>
    </submittedName>
</protein>
<reference evidence="1" key="1">
    <citation type="submission" date="2022-10" db="EMBL/GenBank/DDBJ databases">
        <authorList>
            <person name="Yu W.X."/>
        </authorList>
    </citation>
    <scope>NUCLEOTIDE SEQUENCE</scope>
    <source>
        <strain evidence="1">AAT</strain>
    </source>
</reference>
<organism evidence="1 2">
    <name type="scientific">Plebeiibacterium sediminum</name>
    <dbReference type="NCBI Taxonomy" id="2992112"/>
    <lineage>
        <taxon>Bacteria</taxon>
        <taxon>Pseudomonadati</taxon>
        <taxon>Bacteroidota</taxon>
        <taxon>Bacteroidia</taxon>
        <taxon>Marinilabiliales</taxon>
        <taxon>Marinilabiliaceae</taxon>
        <taxon>Plebeiibacterium</taxon>
    </lineage>
</organism>
<dbReference type="AlphaFoldDB" id="A0AAE3SFR8"/>
<keyword evidence="2" id="KW-1185">Reference proteome</keyword>
<dbReference type="Proteomes" id="UP001209229">
    <property type="component" value="Unassembled WGS sequence"/>
</dbReference>
<dbReference type="RefSeq" id="WP_301190946.1">
    <property type="nucleotide sequence ID" value="NZ_JAPDPJ010000028.1"/>
</dbReference>
<evidence type="ECO:0000313" key="2">
    <source>
        <dbReference type="Proteomes" id="UP001209229"/>
    </source>
</evidence>
<proteinExistence type="predicted"/>
<accession>A0AAE3SFR8</accession>